<keyword evidence="4" id="KW-0815">Transposition</keyword>
<dbReference type="InterPro" id="IPR000847">
    <property type="entry name" value="LysR_HTH_N"/>
</dbReference>
<dbReference type="GO" id="GO:0006313">
    <property type="term" value="P:DNA transposition"/>
    <property type="evidence" value="ECO:0007669"/>
    <property type="project" value="InterPro"/>
</dbReference>
<evidence type="ECO:0000256" key="7">
    <source>
        <dbReference type="ARBA" id="ARBA00023163"/>
    </source>
</evidence>
<comment type="function">
    <text evidence="1">Required for the transposition of the insertion element.</text>
</comment>
<keyword evidence="6" id="KW-0238">DNA-binding</keyword>
<gene>
    <name evidence="10" type="ORF">SANT12839_022960</name>
</gene>
<reference evidence="10 11" key="1">
    <citation type="journal article" date="2020" name="Int. J. Syst. Evol. Microbiol.">
        <title>Reclassification of Streptomyces castelarensis and Streptomyces sporoclivatus as later heterotypic synonyms of Streptomyces antimycoticus.</title>
        <authorList>
            <person name="Komaki H."/>
            <person name="Tamura T."/>
        </authorList>
    </citation>
    <scope>NUCLEOTIDE SEQUENCE [LARGE SCALE GENOMIC DNA]</scope>
    <source>
        <strain evidence="10 11">NBRC 12839</strain>
    </source>
</reference>
<sequence length="236" mass="25682">MEIRELRYFVAVAEELHFGKAAQRLGIAQPPLSRTITQLERRLGIALLERTSRKVTLTEAGAVLLAEGHAILSAVTAAERHTQQAATAHPSLVLAVKTGTAGELLTKLLDAYAAEPGAATVDLLLCEAHQHQQLLQDGQADDSDELLAFYDFPAEHWIHLRTTNPIESTFATVRLRTKVTRGAGSAAAALAMVFKLVESAQQRWRAVNAPHLVALVRAGARFERDHLVERPDPLAA</sequence>
<evidence type="ECO:0000256" key="2">
    <source>
        <dbReference type="ARBA" id="ARBA00009437"/>
    </source>
</evidence>
<name>A0A4D4JZQ4_9ACTN</name>
<keyword evidence="11" id="KW-1185">Reference proteome</keyword>
<protein>
    <recommendedName>
        <fullName evidence="9">HTH lysR-type domain-containing protein</fullName>
    </recommendedName>
</protein>
<dbReference type="InterPro" id="IPR036388">
    <property type="entry name" value="WH-like_DNA-bd_sf"/>
</dbReference>
<organism evidence="10 11">
    <name type="scientific">Streptomyces antimycoticus</name>
    <dbReference type="NCBI Taxonomy" id="68175"/>
    <lineage>
        <taxon>Bacteria</taxon>
        <taxon>Bacillati</taxon>
        <taxon>Actinomycetota</taxon>
        <taxon>Actinomycetes</taxon>
        <taxon>Kitasatosporales</taxon>
        <taxon>Streptomycetaceae</taxon>
        <taxon>Streptomyces</taxon>
        <taxon>Streptomyces violaceusniger group</taxon>
    </lineage>
</organism>
<dbReference type="EMBL" id="BJHV01000001">
    <property type="protein sequence ID" value="GDY41414.1"/>
    <property type="molecule type" value="Genomic_DNA"/>
</dbReference>
<dbReference type="GO" id="GO:0032993">
    <property type="term" value="C:protein-DNA complex"/>
    <property type="evidence" value="ECO:0007669"/>
    <property type="project" value="TreeGrafter"/>
</dbReference>
<evidence type="ECO:0000256" key="1">
    <source>
        <dbReference type="ARBA" id="ARBA00002190"/>
    </source>
</evidence>
<dbReference type="Pfam" id="PF00872">
    <property type="entry name" value="Transposase_mut"/>
    <property type="match status" value="1"/>
</dbReference>
<dbReference type="AlphaFoldDB" id="A0A4D4JZQ4"/>
<keyword evidence="7" id="KW-0804">Transcription</keyword>
<dbReference type="GO" id="GO:0003677">
    <property type="term" value="F:DNA binding"/>
    <property type="evidence" value="ECO:0007669"/>
    <property type="project" value="UniProtKB-KW"/>
</dbReference>
<dbReference type="FunFam" id="1.10.10.10:FF:000001">
    <property type="entry name" value="LysR family transcriptional regulator"/>
    <property type="match status" value="1"/>
</dbReference>
<dbReference type="GO" id="GO:0004803">
    <property type="term" value="F:transposase activity"/>
    <property type="evidence" value="ECO:0007669"/>
    <property type="project" value="InterPro"/>
</dbReference>
<dbReference type="PRINTS" id="PR00039">
    <property type="entry name" value="HTHLYSR"/>
</dbReference>
<evidence type="ECO:0000256" key="4">
    <source>
        <dbReference type="ARBA" id="ARBA00022578"/>
    </source>
</evidence>
<evidence type="ECO:0000313" key="10">
    <source>
        <dbReference type="EMBL" id="GDY41414.1"/>
    </source>
</evidence>
<dbReference type="Gene3D" id="1.10.10.10">
    <property type="entry name" value="Winged helix-like DNA-binding domain superfamily/Winged helix DNA-binding domain"/>
    <property type="match status" value="1"/>
</dbReference>
<dbReference type="PANTHER" id="PTHR30346">
    <property type="entry name" value="TRANSCRIPTIONAL DUAL REGULATOR HCAR-RELATED"/>
    <property type="match status" value="1"/>
</dbReference>
<comment type="caution">
    <text evidence="10">The sequence shown here is derived from an EMBL/GenBank/DDBJ whole genome shotgun (WGS) entry which is preliminary data.</text>
</comment>
<dbReference type="PANTHER" id="PTHR30346:SF0">
    <property type="entry name" value="HCA OPERON TRANSCRIPTIONAL ACTIVATOR HCAR"/>
    <property type="match status" value="1"/>
</dbReference>
<evidence type="ECO:0000256" key="8">
    <source>
        <dbReference type="ARBA" id="ARBA00023172"/>
    </source>
</evidence>
<dbReference type="PROSITE" id="PS50931">
    <property type="entry name" value="HTH_LYSR"/>
    <property type="match status" value="1"/>
</dbReference>
<dbReference type="GO" id="GO:0003700">
    <property type="term" value="F:DNA-binding transcription factor activity"/>
    <property type="evidence" value="ECO:0007669"/>
    <property type="project" value="InterPro"/>
</dbReference>
<accession>A0A4D4JZQ4</accession>
<evidence type="ECO:0000256" key="5">
    <source>
        <dbReference type="ARBA" id="ARBA00023015"/>
    </source>
</evidence>
<dbReference type="Pfam" id="PF00126">
    <property type="entry name" value="HTH_1"/>
    <property type="match status" value="1"/>
</dbReference>
<dbReference type="InterPro" id="IPR036390">
    <property type="entry name" value="WH_DNA-bd_sf"/>
</dbReference>
<keyword evidence="8" id="KW-0233">DNA recombination</keyword>
<evidence type="ECO:0000313" key="11">
    <source>
        <dbReference type="Proteomes" id="UP000299290"/>
    </source>
</evidence>
<proteinExistence type="inferred from homology"/>
<evidence type="ECO:0000256" key="6">
    <source>
        <dbReference type="ARBA" id="ARBA00023125"/>
    </source>
</evidence>
<dbReference type="InterPro" id="IPR001207">
    <property type="entry name" value="Transposase_mutator"/>
</dbReference>
<keyword evidence="5" id="KW-0805">Transcription regulation</keyword>
<dbReference type="SUPFAM" id="SSF46785">
    <property type="entry name" value="Winged helix' DNA-binding domain"/>
    <property type="match status" value="1"/>
</dbReference>
<evidence type="ECO:0000256" key="3">
    <source>
        <dbReference type="ARBA" id="ARBA00010961"/>
    </source>
</evidence>
<dbReference type="Proteomes" id="UP000299290">
    <property type="component" value="Unassembled WGS sequence"/>
</dbReference>
<evidence type="ECO:0000259" key="9">
    <source>
        <dbReference type="PROSITE" id="PS50931"/>
    </source>
</evidence>
<comment type="similarity">
    <text evidence="3">Belongs to the transposase mutator family.</text>
</comment>
<comment type="similarity">
    <text evidence="2">Belongs to the LysR transcriptional regulatory family.</text>
</comment>
<feature type="domain" description="HTH lysR-type" evidence="9">
    <location>
        <begin position="1"/>
        <end position="58"/>
    </location>
</feature>